<sequence length="111" mass="12975">MFELLFHPEAFSELEELSDIMKAKLLAKLDKLELLGNELRFPDTRPIQEGLFELRVGKKDITRTFFAFTIGRKIYILRTFVKKTQKTPPSEIELALKRLQEMTDESTTNLI</sequence>
<accession>A0ABT5MLS8</accession>
<organism evidence="1 2">
    <name type="scientific">Mannheimia cairinae</name>
    <dbReference type="NCBI Taxonomy" id="3025936"/>
    <lineage>
        <taxon>Bacteria</taxon>
        <taxon>Pseudomonadati</taxon>
        <taxon>Pseudomonadota</taxon>
        <taxon>Gammaproteobacteria</taxon>
        <taxon>Pasteurellales</taxon>
        <taxon>Pasteurellaceae</taxon>
        <taxon>Mannheimia</taxon>
    </lineage>
</organism>
<name>A0ABT5MLS8_9PAST</name>
<comment type="caution">
    <text evidence="1">The sequence shown here is derived from an EMBL/GenBank/DDBJ whole genome shotgun (WGS) entry which is preliminary data.</text>
</comment>
<dbReference type="Proteomes" id="UP001221909">
    <property type="component" value="Unassembled WGS sequence"/>
</dbReference>
<dbReference type="InterPro" id="IPR009241">
    <property type="entry name" value="HigB-like"/>
</dbReference>
<gene>
    <name evidence="1" type="ORF">PTQ27_01500</name>
</gene>
<reference evidence="1 2" key="1">
    <citation type="submission" date="2023-02" db="EMBL/GenBank/DDBJ databases">
        <title>Mannheimia cairiniae sp. nov., a novel species of Mannheimia obtained from moscovy ducks (Cairina moschata) and reclassification of Mannheimia ovis as heterotypic synonym of Mannheimia pernigra.</title>
        <authorList>
            <person name="Christensen H."/>
        </authorList>
    </citation>
    <scope>NUCLEOTIDE SEQUENCE [LARGE SCALE GENOMIC DNA]</scope>
    <source>
        <strain evidence="1 2">AT1</strain>
    </source>
</reference>
<protein>
    <submittedName>
        <fullName evidence="1">Type II toxin-antitoxin system RelE/ParE family toxin</fullName>
    </submittedName>
</protein>
<dbReference type="RefSeq" id="WP_273748372.1">
    <property type="nucleotide sequence ID" value="NZ_JAQSJE010000001.1"/>
</dbReference>
<keyword evidence="2" id="KW-1185">Reference proteome</keyword>
<dbReference type="Pfam" id="PF05973">
    <property type="entry name" value="Gp49"/>
    <property type="match status" value="1"/>
</dbReference>
<evidence type="ECO:0000313" key="2">
    <source>
        <dbReference type="Proteomes" id="UP001221909"/>
    </source>
</evidence>
<evidence type="ECO:0000313" key="1">
    <source>
        <dbReference type="EMBL" id="MDD0823150.1"/>
    </source>
</evidence>
<proteinExistence type="predicted"/>
<dbReference type="EMBL" id="JAQSJE010000001">
    <property type="protein sequence ID" value="MDD0823150.1"/>
    <property type="molecule type" value="Genomic_DNA"/>
</dbReference>